<feature type="compositionally biased region" description="Basic residues" evidence="5">
    <location>
        <begin position="27"/>
        <end position="39"/>
    </location>
</feature>
<dbReference type="GeneID" id="87837699"/>
<dbReference type="GO" id="GO:0071944">
    <property type="term" value="C:cell periphery"/>
    <property type="evidence" value="ECO:0007669"/>
    <property type="project" value="UniProtKB-ARBA"/>
</dbReference>
<dbReference type="AlphaFoldDB" id="A0AAE0HB17"/>
<feature type="region of interest" description="Disordered" evidence="5">
    <location>
        <begin position="433"/>
        <end position="479"/>
    </location>
</feature>
<proteinExistence type="predicted"/>
<reference evidence="7" key="1">
    <citation type="journal article" date="2023" name="Mol. Phylogenet. Evol.">
        <title>Genome-scale phylogeny and comparative genomics of the fungal order Sordariales.</title>
        <authorList>
            <person name="Hensen N."/>
            <person name="Bonometti L."/>
            <person name="Westerberg I."/>
            <person name="Brannstrom I.O."/>
            <person name="Guillou S."/>
            <person name="Cros-Aarteil S."/>
            <person name="Calhoun S."/>
            <person name="Haridas S."/>
            <person name="Kuo A."/>
            <person name="Mondo S."/>
            <person name="Pangilinan J."/>
            <person name="Riley R."/>
            <person name="LaButti K."/>
            <person name="Andreopoulos B."/>
            <person name="Lipzen A."/>
            <person name="Chen C."/>
            <person name="Yan M."/>
            <person name="Daum C."/>
            <person name="Ng V."/>
            <person name="Clum A."/>
            <person name="Steindorff A."/>
            <person name="Ohm R.A."/>
            <person name="Martin F."/>
            <person name="Silar P."/>
            <person name="Natvig D.O."/>
            <person name="Lalanne C."/>
            <person name="Gautier V."/>
            <person name="Ament-Velasquez S.L."/>
            <person name="Kruys A."/>
            <person name="Hutchinson M.I."/>
            <person name="Powell A.J."/>
            <person name="Barry K."/>
            <person name="Miller A.N."/>
            <person name="Grigoriev I.V."/>
            <person name="Debuchy R."/>
            <person name="Gladieux P."/>
            <person name="Hiltunen Thoren M."/>
            <person name="Johannesson H."/>
        </authorList>
    </citation>
    <scope>NUCLEOTIDE SEQUENCE</scope>
    <source>
        <strain evidence="7">CBS 168.71</strain>
    </source>
</reference>
<feature type="region of interest" description="Disordered" evidence="5">
    <location>
        <begin position="307"/>
        <end position="326"/>
    </location>
</feature>
<keyword evidence="4 6" id="KW-0472">Membrane</keyword>
<evidence type="ECO:0000256" key="2">
    <source>
        <dbReference type="ARBA" id="ARBA00022692"/>
    </source>
</evidence>
<keyword evidence="3 6" id="KW-1133">Transmembrane helix</keyword>
<dbReference type="InterPro" id="IPR051694">
    <property type="entry name" value="Immunoregulatory_rcpt-like"/>
</dbReference>
<feature type="region of interest" description="Disordered" evidence="5">
    <location>
        <begin position="198"/>
        <end position="261"/>
    </location>
</feature>
<evidence type="ECO:0000256" key="4">
    <source>
        <dbReference type="ARBA" id="ARBA00023136"/>
    </source>
</evidence>
<keyword evidence="8" id="KW-1185">Reference proteome</keyword>
<name>A0AAE0HB17_9PEZI</name>
<feature type="compositionally biased region" description="Polar residues" evidence="5">
    <location>
        <begin position="390"/>
        <end position="410"/>
    </location>
</feature>
<feature type="compositionally biased region" description="Polar residues" evidence="5">
    <location>
        <begin position="316"/>
        <end position="325"/>
    </location>
</feature>
<feature type="compositionally biased region" description="Low complexity" evidence="5">
    <location>
        <begin position="124"/>
        <end position="170"/>
    </location>
</feature>
<keyword evidence="2 6" id="KW-0812">Transmembrane</keyword>
<feature type="compositionally biased region" description="Low complexity" evidence="5">
    <location>
        <begin position="238"/>
        <end position="248"/>
    </location>
</feature>
<dbReference type="PANTHER" id="PTHR15549:SF6">
    <property type="entry name" value="MID2 DOMAIN-CONTAINING PROTEIN"/>
    <property type="match status" value="1"/>
</dbReference>
<feature type="region of interest" description="Disordered" evidence="5">
    <location>
        <begin position="27"/>
        <end position="60"/>
    </location>
</feature>
<dbReference type="Proteomes" id="UP001278766">
    <property type="component" value="Unassembled WGS sequence"/>
</dbReference>
<feature type="region of interest" description="Disordered" evidence="5">
    <location>
        <begin position="377"/>
        <end position="421"/>
    </location>
</feature>
<evidence type="ECO:0000256" key="1">
    <source>
        <dbReference type="ARBA" id="ARBA00004167"/>
    </source>
</evidence>
<feature type="region of interest" description="Disordered" evidence="5">
    <location>
        <begin position="124"/>
        <end position="183"/>
    </location>
</feature>
<evidence type="ECO:0000256" key="3">
    <source>
        <dbReference type="ARBA" id="ARBA00022989"/>
    </source>
</evidence>
<comment type="caution">
    <text evidence="7">The sequence shown here is derived from an EMBL/GenBank/DDBJ whole genome shotgun (WGS) entry which is preliminary data.</text>
</comment>
<dbReference type="EMBL" id="JAUEPN010000006">
    <property type="protein sequence ID" value="KAK3293203.1"/>
    <property type="molecule type" value="Genomic_DNA"/>
</dbReference>
<dbReference type="PANTHER" id="PTHR15549">
    <property type="entry name" value="PAIRED IMMUNOGLOBULIN-LIKE TYPE 2 RECEPTOR"/>
    <property type="match status" value="1"/>
</dbReference>
<feature type="transmembrane region" description="Helical" evidence="6">
    <location>
        <begin position="266"/>
        <end position="289"/>
    </location>
</feature>
<reference evidence="7" key="2">
    <citation type="submission" date="2023-06" db="EMBL/GenBank/DDBJ databases">
        <authorList>
            <consortium name="Lawrence Berkeley National Laboratory"/>
            <person name="Haridas S."/>
            <person name="Hensen N."/>
            <person name="Bonometti L."/>
            <person name="Westerberg I."/>
            <person name="Brannstrom I.O."/>
            <person name="Guillou S."/>
            <person name="Cros-Aarteil S."/>
            <person name="Calhoun S."/>
            <person name="Kuo A."/>
            <person name="Mondo S."/>
            <person name="Pangilinan J."/>
            <person name="Riley R."/>
            <person name="Labutti K."/>
            <person name="Andreopoulos B."/>
            <person name="Lipzen A."/>
            <person name="Chen C."/>
            <person name="Yanf M."/>
            <person name="Daum C."/>
            <person name="Ng V."/>
            <person name="Clum A."/>
            <person name="Steindorff A."/>
            <person name="Ohm R."/>
            <person name="Martin F."/>
            <person name="Silar P."/>
            <person name="Natvig D."/>
            <person name="Lalanne C."/>
            <person name="Gautier V."/>
            <person name="Ament-Velasquez S.L."/>
            <person name="Kruys A."/>
            <person name="Hutchinson M.I."/>
            <person name="Powell A.J."/>
            <person name="Barry K."/>
            <person name="Miller A.N."/>
            <person name="Grigoriev I.V."/>
            <person name="Debuchy R."/>
            <person name="Gladieux P."/>
            <person name="Thoren M.H."/>
            <person name="Johannesson H."/>
        </authorList>
    </citation>
    <scope>NUCLEOTIDE SEQUENCE</scope>
    <source>
        <strain evidence="7">CBS 168.71</strain>
    </source>
</reference>
<feature type="compositionally biased region" description="Polar residues" evidence="5">
    <location>
        <begin position="171"/>
        <end position="183"/>
    </location>
</feature>
<evidence type="ECO:0000256" key="5">
    <source>
        <dbReference type="SAM" id="MobiDB-lite"/>
    </source>
</evidence>
<comment type="subcellular location">
    <subcellularLocation>
        <location evidence="1">Membrane</location>
        <topology evidence="1">Single-pass membrane protein</topology>
    </subcellularLocation>
</comment>
<evidence type="ECO:0000313" key="8">
    <source>
        <dbReference type="Proteomes" id="UP001278766"/>
    </source>
</evidence>
<feature type="compositionally biased region" description="Polar residues" evidence="5">
    <location>
        <begin position="469"/>
        <end position="479"/>
    </location>
</feature>
<dbReference type="RefSeq" id="XP_062656717.1">
    <property type="nucleotide sequence ID" value="XM_062800751.1"/>
</dbReference>
<gene>
    <name evidence="7" type="ORF">B0H64DRAFT_326666</name>
</gene>
<sequence length="479" mass="49661">MTNQGDASGPSLFQARSTRHNHNHHLNHQHLHLHQHRRLHTPEVESTSPHIRSPPNEKLHGRQVVVVQTVSVVHYIDATGGVTSIDTLTLDSPVAPTAVGLPAGLTAGLPALSDVLPSVSLPGLLPDPVDGSPSSTTSTESETLSSTLSASSETLTSTPFSSTSAFPTLSGVGNSSSSTRQPSLFGNHTIGLFSNYSRTSPSRSTFASTKSSSSLWTSTTDANTPTIAAGGGEDSTNAGTGATAATPVPVEPTPEPTGLAPETRNAVVGGVVGSIAGIALIALALLYLLKWRRQRGQGIMLLGDEDTPRGRGFSSPEPTSPSSGMGMTERAGAFAIPAALAKLSGKRAIDAPPAEPATQEKGFYRVSGKKLVSVLESGGDGYTDPHDSVGSGSSYYRDSQAFSEGSNPFQLGSPMRPVSGVPIYRDGAQRTALHEQGPLPPGHRPSVFPTTLQPPGSAGRSFAPRDGSRGSTSRFMENT</sequence>
<evidence type="ECO:0000256" key="6">
    <source>
        <dbReference type="SAM" id="Phobius"/>
    </source>
</evidence>
<accession>A0AAE0HB17</accession>
<dbReference type="GO" id="GO:0016020">
    <property type="term" value="C:membrane"/>
    <property type="evidence" value="ECO:0007669"/>
    <property type="project" value="UniProtKB-SubCell"/>
</dbReference>
<evidence type="ECO:0000313" key="7">
    <source>
        <dbReference type="EMBL" id="KAK3293203.1"/>
    </source>
</evidence>
<feature type="compositionally biased region" description="Low complexity" evidence="5">
    <location>
        <begin position="200"/>
        <end position="220"/>
    </location>
</feature>
<protein>
    <submittedName>
        <fullName evidence="7">Uncharacterized protein</fullName>
    </submittedName>
</protein>
<organism evidence="7 8">
    <name type="scientific">Chaetomium fimeti</name>
    <dbReference type="NCBI Taxonomy" id="1854472"/>
    <lineage>
        <taxon>Eukaryota</taxon>
        <taxon>Fungi</taxon>
        <taxon>Dikarya</taxon>
        <taxon>Ascomycota</taxon>
        <taxon>Pezizomycotina</taxon>
        <taxon>Sordariomycetes</taxon>
        <taxon>Sordariomycetidae</taxon>
        <taxon>Sordariales</taxon>
        <taxon>Chaetomiaceae</taxon>
        <taxon>Chaetomium</taxon>
    </lineage>
</organism>